<dbReference type="Gene3D" id="1.10.238.10">
    <property type="entry name" value="EF-hand"/>
    <property type="match status" value="1"/>
</dbReference>
<evidence type="ECO:0000259" key="3">
    <source>
        <dbReference type="PROSITE" id="PS51229"/>
    </source>
</evidence>
<dbReference type="PANTHER" id="PTHR12281:SF31">
    <property type="entry name" value="DCN1-LIKE PROTEIN 3"/>
    <property type="match status" value="1"/>
</dbReference>
<dbReference type="InterPro" id="IPR009060">
    <property type="entry name" value="UBA-like_sf"/>
</dbReference>
<reference evidence="4" key="1">
    <citation type="submission" date="2021-01" db="EMBL/GenBank/DDBJ databases">
        <authorList>
            <person name="Corre E."/>
            <person name="Pelletier E."/>
            <person name="Niang G."/>
            <person name="Scheremetjew M."/>
            <person name="Finn R."/>
            <person name="Kale V."/>
            <person name="Holt S."/>
            <person name="Cochrane G."/>
            <person name="Meng A."/>
            <person name="Brown T."/>
            <person name="Cohen L."/>
        </authorList>
    </citation>
    <scope>NUCLEOTIDE SEQUENCE</scope>
    <source>
        <strain evidence="4">DIVA3 518/3/11/1/6</strain>
    </source>
</reference>
<sequence length="173" mass="20268">MSSRTSSRQKQVILKNFLAVTDNVSESAATKFLQKYRWDLETAMNQYFENPQQLSKSKVSVSTISKIFEHYKDSTTQTITEDGFDKFVEDLAIQDDDIVQFVFAWECSCKKISVFTLEEFQQGFMRLQCDSVKNLKAKLPLLRKKIEQPKVFKEFYNWFFVYAKASEEKKGLC</sequence>
<keyword evidence="1" id="KW-0833">Ubl conjugation pathway</keyword>
<dbReference type="GO" id="GO:0097602">
    <property type="term" value="F:cullin family protein binding"/>
    <property type="evidence" value="ECO:0007669"/>
    <property type="project" value="TreeGrafter"/>
</dbReference>
<feature type="domain" description="DCUN1" evidence="3">
    <location>
        <begin position="59"/>
        <end position="173"/>
    </location>
</feature>
<name>A0A7S4IJW6_9EUKA</name>
<protein>
    <recommendedName>
        <fullName evidence="2">Defective in cullin neddylation protein</fullName>
    </recommendedName>
</protein>
<dbReference type="AlphaFoldDB" id="A0A7S4IJW6"/>
<dbReference type="Pfam" id="PF14555">
    <property type="entry name" value="UBA_4"/>
    <property type="match status" value="1"/>
</dbReference>
<organism evidence="4">
    <name type="scientific">Vannella robusta</name>
    <dbReference type="NCBI Taxonomy" id="1487602"/>
    <lineage>
        <taxon>Eukaryota</taxon>
        <taxon>Amoebozoa</taxon>
        <taxon>Discosea</taxon>
        <taxon>Flabellinia</taxon>
        <taxon>Vannellidae</taxon>
        <taxon>Vannella</taxon>
    </lineage>
</organism>
<accession>A0A7S4IJW6</accession>
<dbReference type="EMBL" id="HBKP01019064">
    <property type="protein sequence ID" value="CAE2231694.1"/>
    <property type="molecule type" value="Transcribed_RNA"/>
</dbReference>
<dbReference type="PROSITE" id="PS51229">
    <property type="entry name" value="DCUN1"/>
    <property type="match status" value="1"/>
</dbReference>
<evidence type="ECO:0000256" key="2">
    <source>
        <dbReference type="RuleBase" id="RU410713"/>
    </source>
</evidence>
<evidence type="ECO:0000313" key="4">
    <source>
        <dbReference type="EMBL" id="CAE2231694.1"/>
    </source>
</evidence>
<dbReference type="InterPro" id="IPR005176">
    <property type="entry name" value="PONY_dom"/>
</dbReference>
<dbReference type="GO" id="GO:0045116">
    <property type="term" value="P:protein neddylation"/>
    <property type="evidence" value="ECO:0007669"/>
    <property type="project" value="TreeGrafter"/>
</dbReference>
<gene>
    <name evidence="4" type="ORF">VSP0166_LOCUS13510</name>
</gene>
<proteinExistence type="predicted"/>
<dbReference type="SUPFAM" id="SSF46934">
    <property type="entry name" value="UBA-like"/>
    <property type="match status" value="1"/>
</dbReference>
<dbReference type="Gene3D" id="1.10.8.10">
    <property type="entry name" value="DNA helicase RuvA subunit, C-terminal domain"/>
    <property type="match status" value="1"/>
</dbReference>
<dbReference type="PANTHER" id="PTHR12281">
    <property type="entry name" value="RP42 RELATED"/>
    <property type="match status" value="1"/>
</dbReference>
<dbReference type="GO" id="GO:0000151">
    <property type="term" value="C:ubiquitin ligase complex"/>
    <property type="evidence" value="ECO:0007669"/>
    <property type="project" value="TreeGrafter"/>
</dbReference>
<dbReference type="InterPro" id="IPR014764">
    <property type="entry name" value="DCN-prot"/>
</dbReference>
<dbReference type="GO" id="GO:0032182">
    <property type="term" value="F:ubiquitin-like protein binding"/>
    <property type="evidence" value="ECO:0007669"/>
    <property type="project" value="TreeGrafter"/>
</dbReference>
<dbReference type="GO" id="GO:0031624">
    <property type="term" value="F:ubiquitin conjugating enzyme binding"/>
    <property type="evidence" value="ECO:0007669"/>
    <property type="project" value="TreeGrafter"/>
</dbReference>
<comment type="function">
    <text evidence="2">Neddylation of cullins play an essential role in the regulation of SCF-type complexes activity.</text>
</comment>
<evidence type="ECO:0000256" key="1">
    <source>
        <dbReference type="ARBA" id="ARBA00022786"/>
    </source>
</evidence>